<dbReference type="InterPro" id="IPR002125">
    <property type="entry name" value="CMP_dCMP_dom"/>
</dbReference>
<keyword evidence="6" id="KW-0686">Riboflavin biosynthesis</keyword>
<dbReference type="PANTHER" id="PTHR11079:SF162">
    <property type="entry name" value="RIBOFLAVIN BIOSYNTHESIS PROTEIN PYRD, CHLOROPLASTIC"/>
    <property type="match status" value="1"/>
</dbReference>
<dbReference type="PROSITE" id="PS00903">
    <property type="entry name" value="CYT_DCMP_DEAMINASES_1"/>
    <property type="match status" value="1"/>
</dbReference>
<dbReference type="InterPro" id="IPR024072">
    <property type="entry name" value="DHFR-like_dom_sf"/>
</dbReference>
<dbReference type="InterPro" id="IPR002734">
    <property type="entry name" value="RibDG_C"/>
</dbReference>
<dbReference type="Gene3D" id="3.40.430.10">
    <property type="entry name" value="Dihydrofolate Reductase, subunit A"/>
    <property type="match status" value="1"/>
</dbReference>
<dbReference type="GO" id="GO:0008835">
    <property type="term" value="F:diaminohydroxyphosphoribosylaminopyrimidine deaminase activity"/>
    <property type="evidence" value="ECO:0007669"/>
    <property type="project" value="UniProtKB-EC"/>
</dbReference>
<dbReference type="NCBIfam" id="TIGR00326">
    <property type="entry name" value="eubact_ribD"/>
    <property type="match status" value="1"/>
</dbReference>
<dbReference type="InterPro" id="IPR016192">
    <property type="entry name" value="APOBEC/CMP_deaminase_Zn-bd"/>
</dbReference>
<evidence type="ECO:0000256" key="9">
    <source>
        <dbReference type="ARBA" id="ARBA00022833"/>
    </source>
</evidence>
<dbReference type="CDD" id="cd01284">
    <property type="entry name" value="Riboflavin_deaminase-reductase"/>
    <property type="match status" value="1"/>
</dbReference>
<evidence type="ECO:0000256" key="12">
    <source>
        <dbReference type="ARBA" id="ARBA00070721"/>
    </source>
</evidence>
<evidence type="ECO:0000256" key="6">
    <source>
        <dbReference type="ARBA" id="ARBA00022619"/>
    </source>
</evidence>
<feature type="compositionally biased region" description="Basic and acidic residues" evidence="13">
    <location>
        <begin position="53"/>
        <end position="68"/>
    </location>
</feature>
<keyword evidence="8" id="KW-0378">Hydrolase</keyword>
<dbReference type="Proteomes" id="UP001633002">
    <property type="component" value="Unassembled WGS sequence"/>
</dbReference>
<sequence>MALILPVPLVSNTSLPTSTCTEKNLCYNRIAPYSVRYIQGLNPLQKRSSARRNSSEVDDVRSFRERTASRSLARRSRGQRPLVFESPARVGTPRLSSFCRRGGGKVRCSVSTMETQSTALPEGATSKDAEYMRMAVELARKAVGHTSPNPMVGCVIVKDGEIVGRGFHPKAGEPHAEVFALREAGKKAQGATAYVSLEPCNHTGRTPPCSQALVRARVARVVVGTVDPNPLVGGKGVETLRKAGIKVVVGVEQALCQATAETFFHRIVTNKPFLTVRYTMSLDGAASPSQGNRTSEEGSHYSSLLQENDAVIVTDTCIREDNPRLVSAEAGAKQPLRVVIAKSLELPLDSHVFDTSAGPTLVITDAEAITKDLQNVSKQGGESMESLLISRAVDVVGMNGMSLDAVLDLLYQRGFNSVLIDSTVSDVENCLGPLALSEYGPQKVVAVISPVLRGSKQQGPGLQLEDVLKLERVKTRACGEDVVVEGYVSKRPS</sequence>
<evidence type="ECO:0000256" key="3">
    <source>
        <dbReference type="ARBA" id="ARBA00004910"/>
    </source>
</evidence>
<evidence type="ECO:0000256" key="4">
    <source>
        <dbReference type="ARBA" id="ARBA00012766"/>
    </source>
</evidence>
<evidence type="ECO:0000256" key="10">
    <source>
        <dbReference type="ARBA" id="ARBA00023268"/>
    </source>
</evidence>
<organism evidence="15 16">
    <name type="scientific">Riccia sorocarpa</name>
    <dbReference type="NCBI Taxonomy" id="122646"/>
    <lineage>
        <taxon>Eukaryota</taxon>
        <taxon>Viridiplantae</taxon>
        <taxon>Streptophyta</taxon>
        <taxon>Embryophyta</taxon>
        <taxon>Marchantiophyta</taxon>
        <taxon>Marchantiopsida</taxon>
        <taxon>Marchantiidae</taxon>
        <taxon>Marchantiales</taxon>
        <taxon>Ricciaceae</taxon>
        <taxon>Riccia</taxon>
    </lineage>
</organism>
<comment type="caution">
    <text evidence="15">The sequence shown here is derived from an EMBL/GenBank/DDBJ whole genome shotgun (WGS) entry which is preliminary data.</text>
</comment>
<comment type="cofactor">
    <cofactor evidence="1">
        <name>Zn(2+)</name>
        <dbReference type="ChEBI" id="CHEBI:29105"/>
    </cofactor>
</comment>
<name>A0ABD3I442_9MARC</name>
<dbReference type="GO" id="GO:0008703">
    <property type="term" value="F:5-amino-6-(5-phosphoribosylamino)uracil reductase activity"/>
    <property type="evidence" value="ECO:0007669"/>
    <property type="project" value="UniProtKB-EC"/>
</dbReference>
<keyword evidence="16" id="KW-1185">Reference proteome</keyword>
<dbReference type="GO" id="GO:0046872">
    <property type="term" value="F:metal ion binding"/>
    <property type="evidence" value="ECO:0007669"/>
    <property type="project" value="UniProtKB-KW"/>
</dbReference>
<dbReference type="InterPro" id="IPR016193">
    <property type="entry name" value="Cytidine_deaminase-like"/>
</dbReference>
<evidence type="ECO:0000256" key="7">
    <source>
        <dbReference type="ARBA" id="ARBA00022723"/>
    </source>
</evidence>
<comment type="pathway">
    <text evidence="3">Cofactor biosynthesis; riboflavin biosynthesis; 5-amino-6-(D-ribitylamino)uracil from GTP: step 3/4.</text>
</comment>
<feature type="domain" description="CMP/dCMP-type deaminase" evidence="14">
    <location>
        <begin position="126"/>
        <end position="247"/>
    </location>
</feature>
<reference evidence="15 16" key="1">
    <citation type="submission" date="2024-09" db="EMBL/GenBank/DDBJ databases">
        <title>Chromosome-scale assembly of Riccia sorocarpa.</title>
        <authorList>
            <person name="Paukszto L."/>
        </authorList>
    </citation>
    <scope>NUCLEOTIDE SEQUENCE [LARGE SCALE GENOMIC DNA]</scope>
    <source>
        <strain evidence="15">LP-2024</strain>
        <tissue evidence="15">Aerial parts of the thallus</tissue>
    </source>
</reference>
<keyword evidence="10" id="KW-0511">Multifunctional enzyme</keyword>
<evidence type="ECO:0000313" key="15">
    <source>
        <dbReference type="EMBL" id="KAL3698473.1"/>
    </source>
</evidence>
<dbReference type="Gene3D" id="3.40.140.10">
    <property type="entry name" value="Cytidine Deaminase, domain 2"/>
    <property type="match status" value="1"/>
</dbReference>
<dbReference type="PROSITE" id="PS51747">
    <property type="entry name" value="CYT_DCMP_DEAMINASES_2"/>
    <property type="match status" value="1"/>
</dbReference>
<dbReference type="EC" id="3.5.4.26" evidence="4"/>
<evidence type="ECO:0000256" key="8">
    <source>
        <dbReference type="ARBA" id="ARBA00022801"/>
    </source>
</evidence>
<protein>
    <recommendedName>
        <fullName evidence="12">Riboflavin biosynthesis protein PYRD, chloroplastic</fullName>
        <ecNumber evidence="5">1.1.1.193</ecNumber>
        <ecNumber evidence="4">3.5.4.26</ecNumber>
    </recommendedName>
</protein>
<proteinExistence type="predicted"/>
<evidence type="ECO:0000256" key="13">
    <source>
        <dbReference type="SAM" id="MobiDB-lite"/>
    </source>
</evidence>
<gene>
    <name evidence="15" type="ORF">R1sor_012549</name>
</gene>
<evidence type="ECO:0000256" key="2">
    <source>
        <dbReference type="ARBA" id="ARBA00004882"/>
    </source>
</evidence>
<dbReference type="EMBL" id="JBJQOH010000002">
    <property type="protein sequence ID" value="KAL3698473.1"/>
    <property type="molecule type" value="Genomic_DNA"/>
</dbReference>
<evidence type="ECO:0000313" key="16">
    <source>
        <dbReference type="Proteomes" id="UP001633002"/>
    </source>
</evidence>
<dbReference type="Pfam" id="PF01872">
    <property type="entry name" value="RibD_C"/>
    <property type="match status" value="1"/>
</dbReference>
<dbReference type="PANTHER" id="PTHR11079">
    <property type="entry name" value="CYTOSINE DEAMINASE FAMILY MEMBER"/>
    <property type="match status" value="1"/>
</dbReference>
<evidence type="ECO:0000259" key="14">
    <source>
        <dbReference type="PROSITE" id="PS51747"/>
    </source>
</evidence>
<evidence type="ECO:0000256" key="11">
    <source>
        <dbReference type="ARBA" id="ARBA00058389"/>
    </source>
</evidence>
<dbReference type="SUPFAM" id="SSF53597">
    <property type="entry name" value="Dihydrofolate reductase-like"/>
    <property type="match status" value="1"/>
</dbReference>
<comment type="pathway">
    <text evidence="2">Cofactor biosynthesis; riboflavin biosynthesis; 5-amino-6-(D-ribitylamino)uracil from GTP: step 2/4.</text>
</comment>
<feature type="region of interest" description="Disordered" evidence="13">
    <location>
        <begin position="45"/>
        <end position="80"/>
    </location>
</feature>
<keyword evidence="7" id="KW-0479">Metal-binding</keyword>
<evidence type="ECO:0000256" key="1">
    <source>
        <dbReference type="ARBA" id="ARBA00001947"/>
    </source>
</evidence>
<dbReference type="InterPro" id="IPR004794">
    <property type="entry name" value="Eubact_RibD"/>
</dbReference>
<dbReference type="FunFam" id="3.40.140.10:FF:000025">
    <property type="entry name" value="Riboflavin biosynthesis protein RibD"/>
    <property type="match status" value="1"/>
</dbReference>
<comment type="function">
    <text evidence="11">Monofunctional pyrimidine deaminase involved in the riboflavin biosynthesis pathway. Also has a reductase domain that lacks catalytically essential substrate-binding residues.</text>
</comment>
<dbReference type="EC" id="1.1.1.193" evidence="5"/>
<dbReference type="SUPFAM" id="SSF53927">
    <property type="entry name" value="Cytidine deaminase-like"/>
    <property type="match status" value="1"/>
</dbReference>
<dbReference type="Pfam" id="PF00383">
    <property type="entry name" value="dCMP_cyt_deam_1"/>
    <property type="match status" value="1"/>
</dbReference>
<dbReference type="AlphaFoldDB" id="A0ABD3I442"/>
<dbReference type="GO" id="GO:0009231">
    <property type="term" value="P:riboflavin biosynthetic process"/>
    <property type="evidence" value="ECO:0007669"/>
    <property type="project" value="UniProtKB-KW"/>
</dbReference>
<keyword evidence="9" id="KW-0862">Zinc</keyword>
<accession>A0ABD3I442</accession>
<evidence type="ECO:0000256" key="5">
    <source>
        <dbReference type="ARBA" id="ARBA00013173"/>
    </source>
</evidence>